<sequence>MRRTPLLQRLVVALFWLGPPARNLQDSQKSYRSHATTCTTTHTSMISDRGWRTGGIVSDICQACSITNARAPS</sequence>
<feature type="chain" id="PRO_5042610080" description="Secreted protein" evidence="1">
    <location>
        <begin position="24"/>
        <end position="73"/>
    </location>
</feature>
<dbReference type="RefSeq" id="XP_060452058.1">
    <property type="nucleotide sequence ID" value="XM_060589324.1"/>
</dbReference>
<gene>
    <name evidence="2" type="ORF">BDP81DRAFT_413981</name>
</gene>
<comment type="caution">
    <text evidence="2">The sequence shown here is derived from an EMBL/GenBank/DDBJ whole genome shotgun (WGS) entry which is preliminary data.</text>
</comment>
<name>A0AAJ0ENW8_9PEZI</name>
<evidence type="ECO:0000256" key="1">
    <source>
        <dbReference type="SAM" id="SignalP"/>
    </source>
</evidence>
<keyword evidence="3" id="KW-1185">Reference proteome</keyword>
<dbReference type="GeneID" id="85474186"/>
<dbReference type="Proteomes" id="UP001243989">
    <property type="component" value="Unassembled WGS sequence"/>
</dbReference>
<evidence type="ECO:0008006" key="4">
    <source>
        <dbReference type="Google" id="ProtNLM"/>
    </source>
</evidence>
<dbReference type="AlphaFoldDB" id="A0AAJ0ENW8"/>
<accession>A0AAJ0ENW8</accession>
<feature type="signal peptide" evidence="1">
    <location>
        <begin position="1"/>
        <end position="23"/>
    </location>
</feature>
<dbReference type="EMBL" id="JAHMHQ010000001">
    <property type="protein sequence ID" value="KAK1656014.1"/>
    <property type="molecule type" value="Genomic_DNA"/>
</dbReference>
<proteinExistence type="predicted"/>
<reference evidence="2" key="1">
    <citation type="submission" date="2021-06" db="EMBL/GenBank/DDBJ databases">
        <title>Comparative genomics, transcriptomics and evolutionary studies reveal genomic signatures of adaptation to plant cell wall in hemibiotrophic fungi.</title>
        <authorList>
            <consortium name="DOE Joint Genome Institute"/>
            <person name="Baroncelli R."/>
            <person name="Diaz J.F."/>
            <person name="Benocci T."/>
            <person name="Peng M."/>
            <person name="Battaglia E."/>
            <person name="Haridas S."/>
            <person name="Andreopoulos W."/>
            <person name="Labutti K."/>
            <person name="Pangilinan J."/>
            <person name="Floch G.L."/>
            <person name="Makela M.R."/>
            <person name="Henrissat B."/>
            <person name="Grigoriev I.V."/>
            <person name="Crouch J.A."/>
            <person name="De Vries R.P."/>
            <person name="Sukno S.A."/>
            <person name="Thon M.R."/>
        </authorList>
    </citation>
    <scope>NUCLEOTIDE SEQUENCE</scope>
    <source>
        <strain evidence="2">CBS 102054</strain>
    </source>
</reference>
<keyword evidence="1" id="KW-0732">Signal</keyword>
<evidence type="ECO:0000313" key="2">
    <source>
        <dbReference type="EMBL" id="KAK1656014.1"/>
    </source>
</evidence>
<evidence type="ECO:0000313" key="3">
    <source>
        <dbReference type="Proteomes" id="UP001243989"/>
    </source>
</evidence>
<organism evidence="2 3">
    <name type="scientific">Colletotrichum phormii</name>
    <dbReference type="NCBI Taxonomy" id="359342"/>
    <lineage>
        <taxon>Eukaryota</taxon>
        <taxon>Fungi</taxon>
        <taxon>Dikarya</taxon>
        <taxon>Ascomycota</taxon>
        <taxon>Pezizomycotina</taxon>
        <taxon>Sordariomycetes</taxon>
        <taxon>Hypocreomycetidae</taxon>
        <taxon>Glomerellales</taxon>
        <taxon>Glomerellaceae</taxon>
        <taxon>Colletotrichum</taxon>
        <taxon>Colletotrichum acutatum species complex</taxon>
    </lineage>
</organism>
<protein>
    <recommendedName>
        <fullName evidence="4">Secreted protein</fullName>
    </recommendedName>
</protein>